<keyword evidence="2" id="KW-0479">Metal-binding</keyword>
<dbReference type="CDD" id="cd08170">
    <property type="entry name" value="GlyDH"/>
    <property type="match status" value="1"/>
</dbReference>
<dbReference type="Gene3D" id="1.20.1090.10">
    <property type="entry name" value="Dehydroquinate synthase-like - alpha domain"/>
    <property type="match status" value="1"/>
</dbReference>
<dbReference type="EMBL" id="CAFBPM010000006">
    <property type="protein sequence ID" value="CAB5019550.1"/>
    <property type="molecule type" value="Genomic_DNA"/>
</dbReference>
<keyword evidence="3" id="KW-0560">Oxidoreductase</keyword>
<gene>
    <name evidence="6" type="ORF">UFOPK3164_00536</name>
    <name evidence="7" type="ORF">UFOPK3427_00847</name>
    <name evidence="8" type="ORF">UFOPK4112_00830</name>
</gene>
<dbReference type="PANTHER" id="PTHR43616">
    <property type="entry name" value="GLYCEROL DEHYDROGENASE"/>
    <property type="match status" value="1"/>
</dbReference>
<keyword evidence="4" id="KW-0520">NAD</keyword>
<evidence type="ECO:0000313" key="7">
    <source>
        <dbReference type="EMBL" id="CAB4871754.1"/>
    </source>
</evidence>
<dbReference type="InterPro" id="IPR016205">
    <property type="entry name" value="Glycerol_DH"/>
</dbReference>
<organism evidence="8">
    <name type="scientific">freshwater metagenome</name>
    <dbReference type="NCBI Taxonomy" id="449393"/>
    <lineage>
        <taxon>unclassified sequences</taxon>
        <taxon>metagenomes</taxon>
        <taxon>ecological metagenomes</taxon>
    </lineage>
</organism>
<evidence type="ECO:0000313" key="8">
    <source>
        <dbReference type="EMBL" id="CAB5019550.1"/>
    </source>
</evidence>
<dbReference type="PROSITE" id="PS00913">
    <property type="entry name" value="ADH_IRON_1"/>
    <property type="match status" value="1"/>
</dbReference>
<dbReference type="PANTHER" id="PTHR43616:SF5">
    <property type="entry name" value="GLYCEROL DEHYDROGENASE 1"/>
    <property type="match status" value="1"/>
</dbReference>
<dbReference type="EMBL" id="CAFABE010000016">
    <property type="protein sequence ID" value="CAB4822768.1"/>
    <property type="molecule type" value="Genomic_DNA"/>
</dbReference>
<dbReference type="Pfam" id="PF00465">
    <property type="entry name" value="Fe-ADH"/>
    <property type="match status" value="1"/>
</dbReference>
<evidence type="ECO:0000256" key="1">
    <source>
        <dbReference type="ARBA" id="ARBA00007358"/>
    </source>
</evidence>
<proteinExistence type="inferred from homology"/>
<dbReference type="EMBL" id="CAFBLT010000001">
    <property type="protein sequence ID" value="CAB4871754.1"/>
    <property type="molecule type" value="Genomic_DNA"/>
</dbReference>
<dbReference type="SUPFAM" id="SSF56796">
    <property type="entry name" value="Dehydroquinate synthase-like"/>
    <property type="match status" value="1"/>
</dbReference>
<name>A0A6J7QP40_9ZZZZ</name>
<sequence>MKQQAGSPNLLVFGSPSRYVQGEDATRTLGTEMSRLGFIGPVLLLASSIVREQLEATWQVAFETENIPLTIQTFGGECSQNAIDAGVDIAKSIGATSIVGAGGGKCLDTGRAIAATLDLPVVNCPSLASSDAPCSALSVVYTDEGAFEQYLFYKKNPDLVLVDTALVAKAPTRFLVAGMGDALATWFEARTVIEAGSPNQLNGGTTQAAGALAKRCYEILLNDGLSACQSVNSQTVTPSLDRIVEANTLLSGLGFESGGLAIAHSVHNGLTTAPGTHEYLHGEKVAFGLLVQLIVEERPQEEIDEVLAFSRSVGLPVTLAEVGIVSLDSSMLSAIATRSVAEGETAHHEPFAVTASMIEKGIIAADSLGRRQG</sequence>
<dbReference type="PIRSF" id="PIRSF000112">
    <property type="entry name" value="Glycerol_dehydrogenase"/>
    <property type="match status" value="1"/>
</dbReference>
<dbReference type="InterPro" id="IPR001670">
    <property type="entry name" value="ADH_Fe/GldA"/>
</dbReference>
<evidence type="ECO:0000313" key="6">
    <source>
        <dbReference type="EMBL" id="CAB4822768.1"/>
    </source>
</evidence>
<protein>
    <submittedName>
        <fullName evidence="8">Unannotated protein</fullName>
    </submittedName>
</protein>
<dbReference type="Gene3D" id="3.40.50.1970">
    <property type="match status" value="1"/>
</dbReference>
<evidence type="ECO:0000256" key="4">
    <source>
        <dbReference type="ARBA" id="ARBA00023027"/>
    </source>
</evidence>
<evidence type="ECO:0000256" key="3">
    <source>
        <dbReference type="ARBA" id="ARBA00023002"/>
    </source>
</evidence>
<feature type="domain" description="Alcohol dehydrogenase iron-type/glycerol dehydrogenase GldA" evidence="5">
    <location>
        <begin position="16"/>
        <end position="164"/>
    </location>
</feature>
<reference evidence="8" key="1">
    <citation type="submission" date="2020-05" db="EMBL/GenBank/DDBJ databases">
        <authorList>
            <person name="Chiriac C."/>
            <person name="Salcher M."/>
            <person name="Ghai R."/>
            <person name="Kavagutti S V."/>
        </authorList>
    </citation>
    <scope>NUCLEOTIDE SEQUENCE</scope>
</reference>
<dbReference type="GO" id="GO:0046872">
    <property type="term" value="F:metal ion binding"/>
    <property type="evidence" value="ECO:0007669"/>
    <property type="project" value="UniProtKB-KW"/>
</dbReference>
<accession>A0A6J7QP40</accession>
<dbReference type="AlphaFoldDB" id="A0A6J7QP40"/>
<comment type="similarity">
    <text evidence="1">Belongs to the iron-containing alcohol dehydrogenase family.</text>
</comment>
<dbReference type="InterPro" id="IPR018211">
    <property type="entry name" value="ADH_Fe_CS"/>
</dbReference>
<evidence type="ECO:0000256" key="2">
    <source>
        <dbReference type="ARBA" id="ARBA00022723"/>
    </source>
</evidence>
<dbReference type="GO" id="GO:0005829">
    <property type="term" value="C:cytosol"/>
    <property type="evidence" value="ECO:0007669"/>
    <property type="project" value="TreeGrafter"/>
</dbReference>
<dbReference type="NCBIfam" id="NF006941">
    <property type="entry name" value="PRK09423.1"/>
    <property type="match status" value="1"/>
</dbReference>
<evidence type="ECO:0000259" key="5">
    <source>
        <dbReference type="Pfam" id="PF00465"/>
    </source>
</evidence>
<dbReference type="GO" id="GO:0016614">
    <property type="term" value="F:oxidoreductase activity, acting on CH-OH group of donors"/>
    <property type="evidence" value="ECO:0007669"/>
    <property type="project" value="InterPro"/>
</dbReference>